<evidence type="ECO:0000259" key="6">
    <source>
        <dbReference type="PROSITE" id="PS50850"/>
    </source>
</evidence>
<dbReference type="EMBL" id="CP154795">
    <property type="protein sequence ID" value="XAN07874.1"/>
    <property type="molecule type" value="Genomic_DNA"/>
</dbReference>
<dbReference type="InterPro" id="IPR011701">
    <property type="entry name" value="MFS"/>
</dbReference>
<dbReference type="InterPro" id="IPR052714">
    <property type="entry name" value="MFS_Exporter"/>
</dbReference>
<feature type="transmembrane region" description="Helical" evidence="5">
    <location>
        <begin position="277"/>
        <end position="296"/>
    </location>
</feature>
<evidence type="ECO:0000256" key="4">
    <source>
        <dbReference type="ARBA" id="ARBA00023136"/>
    </source>
</evidence>
<keyword evidence="8" id="KW-1185">Reference proteome</keyword>
<evidence type="ECO:0000313" key="8">
    <source>
        <dbReference type="Proteomes" id="UP001442841"/>
    </source>
</evidence>
<feature type="transmembrane region" description="Helical" evidence="5">
    <location>
        <begin position="338"/>
        <end position="358"/>
    </location>
</feature>
<dbReference type="InterPro" id="IPR036259">
    <property type="entry name" value="MFS_trans_sf"/>
</dbReference>
<dbReference type="PANTHER" id="PTHR23531">
    <property type="entry name" value="QUINOLENE RESISTANCE PROTEIN NORA"/>
    <property type="match status" value="1"/>
</dbReference>
<evidence type="ECO:0000256" key="2">
    <source>
        <dbReference type="ARBA" id="ARBA00022692"/>
    </source>
</evidence>
<dbReference type="InterPro" id="IPR020846">
    <property type="entry name" value="MFS_dom"/>
</dbReference>
<dbReference type="RefSeq" id="WP_425309333.1">
    <property type="nucleotide sequence ID" value="NZ_CP154795.1"/>
</dbReference>
<dbReference type="SUPFAM" id="SSF103473">
    <property type="entry name" value="MFS general substrate transporter"/>
    <property type="match status" value="1"/>
</dbReference>
<feature type="transmembrane region" description="Helical" evidence="5">
    <location>
        <begin position="364"/>
        <end position="385"/>
    </location>
</feature>
<feature type="transmembrane region" description="Helical" evidence="5">
    <location>
        <begin position="79"/>
        <end position="97"/>
    </location>
</feature>
<name>A0ABZ3FPB1_9ACTN</name>
<feature type="transmembrane region" description="Helical" evidence="5">
    <location>
        <begin position="109"/>
        <end position="129"/>
    </location>
</feature>
<dbReference type="Gene3D" id="1.20.1250.20">
    <property type="entry name" value="MFS general substrate transporter like domains"/>
    <property type="match status" value="2"/>
</dbReference>
<feature type="transmembrane region" description="Helical" evidence="5">
    <location>
        <begin position="214"/>
        <end position="237"/>
    </location>
</feature>
<evidence type="ECO:0000256" key="3">
    <source>
        <dbReference type="ARBA" id="ARBA00022989"/>
    </source>
</evidence>
<organism evidence="7 8">
    <name type="scientific">Ammonicoccus fulvus</name>
    <dbReference type="NCBI Taxonomy" id="3138240"/>
    <lineage>
        <taxon>Bacteria</taxon>
        <taxon>Bacillati</taxon>
        <taxon>Actinomycetota</taxon>
        <taxon>Actinomycetes</taxon>
        <taxon>Propionibacteriales</taxon>
        <taxon>Propionibacteriaceae</taxon>
        <taxon>Ammonicoccus</taxon>
    </lineage>
</organism>
<gene>
    <name evidence="7" type="ORF">AADG42_11345</name>
</gene>
<dbReference type="PANTHER" id="PTHR23531:SF1">
    <property type="entry name" value="QUINOLENE RESISTANCE PROTEIN NORA"/>
    <property type="match status" value="1"/>
</dbReference>
<sequence>MTEPRRQRLWTLPFVTLSVSRTAVGFTFYLLVPTIAAYAIRAYDVTEEGAGWASSSFFFGALIARALSGWVLQRHGSRAVVLTSLAGLLLASLGYLLPVGFAGLLALRTAHGIGFGFAATALTSAAMILAPATRRAEASGWFLVGVNLATGLAPFIALALVTSSFGDAGVFWLTAAFAIAALLAALPVARSIPGPPEASGATGAGLRGLMDARALPIAGVAGLCTLAYGAILTYLNLHAAERGLLGAAGFFFLIYAAVTLVSRPLSGILQDRGNDDVVMIPLLVVCSAGIALTAVATSPVALFVAAGLLGLGMGTTISAGQAVAVAKVGSGRIGLGLSTYWVVIELGSAVGPLLFGFLARPLGFGNMFLVAATFPLAALLLYVLVARRVASASD</sequence>
<evidence type="ECO:0000256" key="1">
    <source>
        <dbReference type="ARBA" id="ARBA00004651"/>
    </source>
</evidence>
<feature type="domain" description="Major facilitator superfamily (MFS) profile" evidence="6">
    <location>
        <begin position="13"/>
        <end position="390"/>
    </location>
</feature>
<reference evidence="7 8" key="1">
    <citation type="submission" date="2024-04" db="EMBL/GenBank/DDBJ databases">
        <title>Isolation of an actinomycete strain from pig manure.</title>
        <authorList>
            <person name="Gong T."/>
            <person name="Yu Z."/>
            <person name="An M."/>
            <person name="Wei C."/>
            <person name="Yang W."/>
            <person name="Liu L."/>
        </authorList>
    </citation>
    <scope>NUCLEOTIDE SEQUENCE [LARGE SCALE GENOMIC DNA]</scope>
    <source>
        <strain evidence="7 8">ZF39</strain>
    </source>
</reference>
<evidence type="ECO:0000313" key="7">
    <source>
        <dbReference type="EMBL" id="XAN07874.1"/>
    </source>
</evidence>
<dbReference type="Pfam" id="PF07690">
    <property type="entry name" value="MFS_1"/>
    <property type="match status" value="1"/>
</dbReference>
<feature type="transmembrane region" description="Helical" evidence="5">
    <location>
        <begin position="52"/>
        <end position="72"/>
    </location>
</feature>
<keyword evidence="2 5" id="KW-0812">Transmembrane</keyword>
<comment type="subcellular location">
    <subcellularLocation>
        <location evidence="1">Cell membrane</location>
        <topology evidence="1">Multi-pass membrane protein</topology>
    </subcellularLocation>
</comment>
<keyword evidence="3 5" id="KW-1133">Transmembrane helix</keyword>
<feature type="transmembrane region" description="Helical" evidence="5">
    <location>
        <begin position="141"/>
        <end position="163"/>
    </location>
</feature>
<dbReference type="Proteomes" id="UP001442841">
    <property type="component" value="Chromosome"/>
</dbReference>
<feature type="transmembrane region" description="Helical" evidence="5">
    <location>
        <begin position="12"/>
        <end position="40"/>
    </location>
</feature>
<proteinExistence type="predicted"/>
<feature type="transmembrane region" description="Helical" evidence="5">
    <location>
        <begin position="169"/>
        <end position="189"/>
    </location>
</feature>
<dbReference type="PROSITE" id="PS50850">
    <property type="entry name" value="MFS"/>
    <property type="match status" value="1"/>
</dbReference>
<feature type="transmembrane region" description="Helical" evidence="5">
    <location>
        <begin position="302"/>
        <end position="326"/>
    </location>
</feature>
<evidence type="ECO:0000256" key="5">
    <source>
        <dbReference type="SAM" id="Phobius"/>
    </source>
</evidence>
<accession>A0ABZ3FPB1</accession>
<feature type="transmembrane region" description="Helical" evidence="5">
    <location>
        <begin position="243"/>
        <end position="265"/>
    </location>
</feature>
<keyword evidence="4 5" id="KW-0472">Membrane</keyword>
<protein>
    <submittedName>
        <fullName evidence="7">MFS transporter</fullName>
    </submittedName>
</protein>